<keyword evidence="3" id="KW-1185">Reference proteome</keyword>
<protein>
    <recommendedName>
        <fullName evidence="1">Aminoglycoside phosphotransferase domain-containing protein</fullName>
    </recommendedName>
</protein>
<name>A0ABQ6IC55_9MICO</name>
<accession>A0ABQ6IC55</accession>
<dbReference type="InterPro" id="IPR008266">
    <property type="entry name" value="Tyr_kinase_AS"/>
</dbReference>
<proteinExistence type="predicted"/>
<reference evidence="3" key="1">
    <citation type="journal article" date="2019" name="Int. J. Syst. Evol. Microbiol.">
        <title>The Global Catalogue of Microorganisms (GCM) 10K type strain sequencing project: providing services to taxonomists for standard genome sequencing and annotation.</title>
        <authorList>
            <consortium name="The Broad Institute Genomics Platform"/>
            <consortium name="The Broad Institute Genome Sequencing Center for Infectious Disease"/>
            <person name="Wu L."/>
            <person name="Ma J."/>
        </authorList>
    </citation>
    <scope>NUCLEOTIDE SEQUENCE [LARGE SCALE GENOMIC DNA]</scope>
    <source>
        <strain evidence="3">NBRC 112299</strain>
    </source>
</reference>
<dbReference type="InterPro" id="IPR002575">
    <property type="entry name" value="Aminoglycoside_PTrfase"/>
</dbReference>
<gene>
    <name evidence="2" type="ORF">GCM10025876_16270</name>
</gene>
<dbReference type="SUPFAM" id="SSF56112">
    <property type="entry name" value="Protein kinase-like (PK-like)"/>
    <property type="match status" value="1"/>
</dbReference>
<evidence type="ECO:0000313" key="3">
    <source>
        <dbReference type="Proteomes" id="UP001157125"/>
    </source>
</evidence>
<dbReference type="Proteomes" id="UP001157125">
    <property type="component" value="Unassembled WGS sequence"/>
</dbReference>
<dbReference type="EMBL" id="BSUN01000001">
    <property type="protein sequence ID" value="GMA35423.1"/>
    <property type="molecule type" value="Genomic_DNA"/>
</dbReference>
<comment type="caution">
    <text evidence="2">The sequence shown here is derived from an EMBL/GenBank/DDBJ whole genome shotgun (WGS) entry which is preliminary data.</text>
</comment>
<dbReference type="Pfam" id="PF01636">
    <property type="entry name" value="APH"/>
    <property type="match status" value="1"/>
</dbReference>
<dbReference type="InterPro" id="IPR011009">
    <property type="entry name" value="Kinase-like_dom_sf"/>
</dbReference>
<organism evidence="2 3">
    <name type="scientific">Demequina litorisediminis</name>
    <dbReference type="NCBI Taxonomy" id="1849022"/>
    <lineage>
        <taxon>Bacteria</taxon>
        <taxon>Bacillati</taxon>
        <taxon>Actinomycetota</taxon>
        <taxon>Actinomycetes</taxon>
        <taxon>Micrococcales</taxon>
        <taxon>Demequinaceae</taxon>
        <taxon>Demequina</taxon>
    </lineage>
</organism>
<feature type="domain" description="Aminoglycoside phosphotransferase" evidence="1">
    <location>
        <begin position="7"/>
        <end position="96"/>
    </location>
</feature>
<sequence length="168" mass="18198">MRADHPDAPASALDPVRIGRFLRELHDALASFVPPPDAMWFDGLPGPGGNIVIHQDIAPSNLVVTDDGRLVAIDWDAAAPGSRLWDLAHAVHAFAPLHGAGFDVVTSAIRMRDLVDGYGLTAAERERLIPLLGLRSERMYEYLDSMRATGQSPWIEPVGHGRGHRVGA</sequence>
<dbReference type="PROSITE" id="PS00109">
    <property type="entry name" value="PROTEIN_KINASE_TYR"/>
    <property type="match status" value="1"/>
</dbReference>
<evidence type="ECO:0000313" key="2">
    <source>
        <dbReference type="EMBL" id="GMA35423.1"/>
    </source>
</evidence>
<dbReference type="Gene3D" id="3.90.1200.10">
    <property type="match status" value="1"/>
</dbReference>
<evidence type="ECO:0000259" key="1">
    <source>
        <dbReference type="Pfam" id="PF01636"/>
    </source>
</evidence>